<gene>
    <name evidence="6" type="primary">azoR</name>
    <name evidence="8" type="ORF">LX64_01545</name>
</gene>
<evidence type="ECO:0000313" key="9">
    <source>
        <dbReference type="Proteomes" id="UP000249547"/>
    </source>
</evidence>
<keyword evidence="1 6" id="KW-0285">Flavoprotein</keyword>
<dbReference type="PANTHER" id="PTHR43741:SF4">
    <property type="entry name" value="FMN-DEPENDENT NADH:QUINONE OXIDOREDUCTASE"/>
    <property type="match status" value="1"/>
</dbReference>
<comment type="function">
    <text evidence="6">Quinone reductase that provides resistance to thiol-specific stress caused by electrophilic quinones.</text>
</comment>
<organism evidence="8 9">
    <name type="scientific">Chitinophaga skermanii</name>
    <dbReference type="NCBI Taxonomy" id="331697"/>
    <lineage>
        <taxon>Bacteria</taxon>
        <taxon>Pseudomonadati</taxon>
        <taxon>Bacteroidota</taxon>
        <taxon>Chitinophagia</taxon>
        <taxon>Chitinophagales</taxon>
        <taxon>Chitinophagaceae</taxon>
        <taxon>Chitinophaga</taxon>
    </lineage>
</organism>
<accession>A0A327QX27</accession>
<evidence type="ECO:0000256" key="5">
    <source>
        <dbReference type="ARBA" id="ARBA00048542"/>
    </source>
</evidence>
<dbReference type="PANTHER" id="PTHR43741">
    <property type="entry name" value="FMN-DEPENDENT NADH-AZOREDUCTASE 1"/>
    <property type="match status" value="1"/>
</dbReference>
<dbReference type="HAMAP" id="MF_01216">
    <property type="entry name" value="Azoreductase_type1"/>
    <property type="match status" value="1"/>
</dbReference>
<evidence type="ECO:0000259" key="7">
    <source>
        <dbReference type="Pfam" id="PF02525"/>
    </source>
</evidence>
<comment type="cofactor">
    <cofactor evidence="6">
        <name>FMN</name>
        <dbReference type="ChEBI" id="CHEBI:58210"/>
    </cofactor>
    <text evidence="6">Binds 1 FMN per subunit.</text>
</comment>
<keyword evidence="9" id="KW-1185">Reference proteome</keyword>
<dbReference type="Pfam" id="PF02525">
    <property type="entry name" value="Flavodoxin_2"/>
    <property type="match status" value="1"/>
</dbReference>
<dbReference type="EMBL" id="QLLL01000002">
    <property type="protein sequence ID" value="RAJ08891.1"/>
    <property type="molecule type" value="Genomic_DNA"/>
</dbReference>
<dbReference type="AlphaFoldDB" id="A0A327QX27"/>
<dbReference type="InterPro" id="IPR023048">
    <property type="entry name" value="NADH:quinone_OxRdtase_FMN_depd"/>
</dbReference>
<dbReference type="GO" id="GO:0016652">
    <property type="term" value="F:oxidoreductase activity, acting on NAD(P)H as acceptor"/>
    <property type="evidence" value="ECO:0007669"/>
    <property type="project" value="UniProtKB-UniRule"/>
</dbReference>
<dbReference type="GO" id="GO:0010181">
    <property type="term" value="F:FMN binding"/>
    <property type="evidence" value="ECO:0007669"/>
    <property type="project" value="UniProtKB-UniRule"/>
</dbReference>
<comment type="catalytic activity">
    <reaction evidence="6">
        <text>2 a quinone + NADH + H(+) = 2 a 1,4-benzosemiquinone + NAD(+)</text>
        <dbReference type="Rhea" id="RHEA:65952"/>
        <dbReference type="ChEBI" id="CHEBI:15378"/>
        <dbReference type="ChEBI" id="CHEBI:57540"/>
        <dbReference type="ChEBI" id="CHEBI:57945"/>
        <dbReference type="ChEBI" id="CHEBI:132124"/>
        <dbReference type="ChEBI" id="CHEBI:134225"/>
    </reaction>
</comment>
<protein>
    <recommendedName>
        <fullName evidence="6">FMN dependent NADH:quinone oxidoreductase</fullName>
        <ecNumber evidence="6">1.6.5.-</ecNumber>
    </recommendedName>
    <alternativeName>
        <fullName evidence="6">Azo-dye reductase</fullName>
    </alternativeName>
    <alternativeName>
        <fullName evidence="6">FMN-dependent NADH-azo compound oxidoreductase</fullName>
    </alternativeName>
    <alternativeName>
        <fullName evidence="6">FMN-dependent NADH-azoreductase</fullName>
        <ecNumber evidence="6">1.7.1.17</ecNumber>
    </alternativeName>
</protein>
<evidence type="ECO:0000256" key="1">
    <source>
        <dbReference type="ARBA" id="ARBA00022630"/>
    </source>
</evidence>
<keyword evidence="3 6" id="KW-0560">Oxidoreductase</keyword>
<keyword evidence="4 6" id="KW-0520">NAD</keyword>
<comment type="caution">
    <text evidence="8">The sequence shown here is derived from an EMBL/GenBank/DDBJ whole genome shotgun (WGS) entry which is preliminary data.</text>
</comment>
<name>A0A327QX27_9BACT</name>
<dbReference type="Proteomes" id="UP000249547">
    <property type="component" value="Unassembled WGS sequence"/>
</dbReference>
<dbReference type="OrthoDB" id="9805013at2"/>
<feature type="binding site" evidence="6">
    <location>
        <begin position="16"/>
        <end position="18"/>
    </location>
    <ligand>
        <name>FMN</name>
        <dbReference type="ChEBI" id="CHEBI:58210"/>
    </ligand>
</feature>
<evidence type="ECO:0000256" key="2">
    <source>
        <dbReference type="ARBA" id="ARBA00022643"/>
    </source>
</evidence>
<proteinExistence type="inferred from homology"/>
<reference evidence="8 9" key="1">
    <citation type="submission" date="2018-06" db="EMBL/GenBank/DDBJ databases">
        <title>Genomic Encyclopedia of Archaeal and Bacterial Type Strains, Phase II (KMG-II): from individual species to whole genera.</title>
        <authorList>
            <person name="Goeker M."/>
        </authorList>
    </citation>
    <scope>NUCLEOTIDE SEQUENCE [LARGE SCALE GENOMIC DNA]</scope>
    <source>
        <strain evidence="8 9">DSM 23857</strain>
    </source>
</reference>
<evidence type="ECO:0000256" key="3">
    <source>
        <dbReference type="ARBA" id="ARBA00023002"/>
    </source>
</evidence>
<dbReference type="GO" id="GO:0016655">
    <property type="term" value="F:oxidoreductase activity, acting on NAD(P)H, quinone or similar compound as acceptor"/>
    <property type="evidence" value="ECO:0007669"/>
    <property type="project" value="InterPro"/>
</dbReference>
<dbReference type="Gene3D" id="3.40.50.360">
    <property type="match status" value="1"/>
</dbReference>
<comment type="similarity">
    <text evidence="6">Belongs to the azoreductase type 1 family.</text>
</comment>
<evidence type="ECO:0000256" key="6">
    <source>
        <dbReference type="HAMAP-Rule" id="MF_01216"/>
    </source>
</evidence>
<dbReference type="EC" id="1.6.5.-" evidence="6"/>
<dbReference type="InterPro" id="IPR029039">
    <property type="entry name" value="Flavoprotein-like_sf"/>
</dbReference>
<comment type="catalytic activity">
    <reaction evidence="5">
        <text>N,N-dimethyl-1,4-phenylenediamine + anthranilate + 2 NAD(+) = 2-(4-dimethylaminophenyl)diazenylbenzoate + 2 NADH + 2 H(+)</text>
        <dbReference type="Rhea" id="RHEA:55872"/>
        <dbReference type="ChEBI" id="CHEBI:15378"/>
        <dbReference type="ChEBI" id="CHEBI:15783"/>
        <dbReference type="ChEBI" id="CHEBI:16567"/>
        <dbReference type="ChEBI" id="CHEBI:57540"/>
        <dbReference type="ChEBI" id="CHEBI:57945"/>
        <dbReference type="ChEBI" id="CHEBI:71579"/>
        <dbReference type="EC" id="1.7.1.17"/>
    </reaction>
    <physiologicalReaction direction="right-to-left" evidence="5">
        <dbReference type="Rhea" id="RHEA:55874"/>
    </physiologicalReaction>
</comment>
<dbReference type="InterPro" id="IPR050104">
    <property type="entry name" value="FMN-dep_NADH:Q_OxRdtase_AzoR1"/>
</dbReference>
<comment type="caution">
    <text evidence="6">Lacks conserved residue(s) required for the propagation of feature annotation.</text>
</comment>
<comment type="function">
    <text evidence="6">Also exhibits azoreductase activity. Catalyzes the reductive cleavage of the azo bond in aromatic azo compounds to the corresponding amines.</text>
</comment>
<dbReference type="InterPro" id="IPR003680">
    <property type="entry name" value="Flavodoxin_fold"/>
</dbReference>
<feature type="domain" description="Flavodoxin-like fold" evidence="7">
    <location>
        <begin position="2"/>
        <end position="191"/>
    </location>
</feature>
<keyword evidence="2 6" id="KW-0288">FMN</keyword>
<dbReference type="EC" id="1.7.1.17" evidence="6"/>
<evidence type="ECO:0000256" key="4">
    <source>
        <dbReference type="ARBA" id="ARBA00023027"/>
    </source>
</evidence>
<feature type="binding site" evidence="6">
    <location>
        <begin position="96"/>
        <end position="99"/>
    </location>
    <ligand>
        <name>FMN</name>
        <dbReference type="ChEBI" id="CHEBI:58210"/>
    </ligand>
</feature>
<sequence length="202" mass="22013">MKKILHIISSPRIAHSASRKLGNATLEKLMAKYPGSAVIVRDLAKDPAPHLDEVHIVSFFTPADSRTAEQLDAIRYSEEAVTELLNADIIVIEAPMYNFTITSTLKAYFDHIIRAGMTIKIRGGGLLPEGLLTNKEAYIVTSSGSVYSEGDLKDYDFVEPFIRAFLSVIGIKVAGVFRAEGQAVVGLEAALENGFDSIAAWE</sequence>
<dbReference type="GO" id="GO:0009055">
    <property type="term" value="F:electron transfer activity"/>
    <property type="evidence" value="ECO:0007669"/>
    <property type="project" value="UniProtKB-UniRule"/>
</dbReference>
<feature type="binding site" evidence="6">
    <location>
        <position position="10"/>
    </location>
    <ligand>
        <name>FMN</name>
        <dbReference type="ChEBI" id="CHEBI:58210"/>
    </ligand>
</feature>
<evidence type="ECO:0000313" key="8">
    <source>
        <dbReference type="EMBL" id="RAJ08891.1"/>
    </source>
</evidence>
<dbReference type="SUPFAM" id="SSF52218">
    <property type="entry name" value="Flavoproteins"/>
    <property type="match status" value="1"/>
</dbReference>
<dbReference type="RefSeq" id="WP_111596985.1">
    <property type="nucleotide sequence ID" value="NZ_QLLL01000002.1"/>
</dbReference>
<comment type="subunit">
    <text evidence="6">Homodimer.</text>
</comment>